<dbReference type="EMBL" id="JAVFWL010000005">
    <property type="protein sequence ID" value="KAK6758939.1"/>
    <property type="molecule type" value="Genomic_DNA"/>
</dbReference>
<evidence type="ECO:0000256" key="3">
    <source>
        <dbReference type="ARBA" id="ARBA00022692"/>
    </source>
</evidence>
<feature type="compositionally biased region" description="Low complexity" evidence="9">
    <location>
        <begin position="545"/>
        <end position="555"/>
    </location>
</feature>
<protein>
    <recommendedName>
        <fullName evidence="11">Potassium channel domain-containing protein</fullName>
    </recommendedName>
</protein>
<keyword evidence="2 8" id="KW-0813">Transport</keyword>
<keyword evidence="13" id="KW-1185">Reference proteome</keyword>
<organism evidence="12 13">
    <name type="scientific">Necator americanus</name>
    <name type="common">Human hookworm</name>
    <dbReference type="NCBI Taxonomy" id="51031"/>
    <lineage>
        <taxon>Eukaryota</taxon>
        <taxon>Metazoa</taxon>
        <taxon>Ecdysozoa</taxon>
        <taxon>Nematoda</taxon>
        <taxon>Chromadorea</taxon>
        <taxon>Rhabditida</taxon>
        <taxon>Rhabditina</taxon>
        <taxon>Rhabditomorpha</taxon>
        <taxon>Strongyloidea</taxon>
        <taxon>Ancylostomatidae</taxon>
        <taxon>Bunostominae</taxon>
        <taxon>Necator</taxon>
    </lineage>
</organism>
<dbReference type="PRINTS" id="PR01333">
    <property type="entry name" value="2POREKCHANEL"/>
</dbReference>
<feature type="transmembrane region" description="Helical" evidence="10">
    <location>
        <begin position="268"/>
        <end position="289"/>
    </location>
</feature>
<dbReference type="SUPFAM" id="SSF81324">
    <property type="entry name" value="Voltage-gated potassium channels"/>
    <property type="match status" value="2"/>
</dbReference>
<keyword evidence="7 8" id="KW-0407">Ion channel</keyword>
<dbReference type="Gene3D" id="1.10.287.70">
    <property type="match status" value="1"/>
</dbReference>
<evidence type="ECO:0000256" key="2">
    <source>
        <dbReference type="ARBA" id="ARBA00022448"/>
    </source>
</evidence>
<feature type="region of interest" description="Disordered" evidence="9">
    <location>
        <begin position="526"/>
        <end position="555"/>
    </location>
</feature>
<evidence type="ECO:0000256" key="4">
    <source>
        <dbReference type="ARBA" id="ARBA00022989"/>
    </source>
</evidence>
<keyword evidence="5 8" id="KW-0406">Ion transport</keyword>
<accession>A0ABR1E8D4</accession>
<feature type="domain" description="Potassium channel" evidence="11">
    <location>
        <begin position="99"/>
        <end position="170"/>
    </location>
</feature>
<evidence type="ECO:0000256" key="9">
    <source>
        <dbReference type="SAM" id="MobiDB-lite"/>
    </source>
</evidence>
<feature type="transmembrane region" description="Helical" evidence="10">
    <location>
        <begin position="296"/>
        <end position="316"/>
    </location>
</feature>
<evidence type="ECO:0000256" key="5">
    <source>
        <dbReference type="ARBA" id="ARBA00023065"/>
    </source>
</evidence>
<feature type="transmembrane region" description="Helical" evidence="10">
    <location>
        <begin position="115"/>
        <end position="135"/>
    </location>
</feature>
<feature type="compositionally biased region" description="Basic residues" evidence="9">
    <location>
        <begin position="531"/>
        <end position="540"/>
    </location>
</feature>
<keyword evidence="6 10" id="KW-0472">Membrane</keyword>
<evidence type="ECO:0000313" key="13">
    <source>
        <dbReference type="Proteomes" id="UP001303046"/>
    </source>
</evidence>
<feature type="region of interest" description="Disordered" evidence="9">
    <location>
        <begin position="688"/>
        <end position="717"/>
    </location>
</feature>
<dbReference type="InterPro" id="IPR013099">
    <property type="entry name" value="K_chnl_dom"/>
</dbReference>
<evidence type="ECO:0000256" key="7">
    <source>
        <dbReference type="ARBA" id="ARBA00023303"/>
    </source>
</evidence>
<comment type="similarity">
    <text evidence="8">Belongs to the two pore domain potassium channel (TC 1.A.1.8) family.</text>
</comment>
<dbReference type="InterPro" id="IPR003280">
    <property type="entry name" value="2pore_dom_K_chnl"/>
</dbReference>
<keyword evidence="4 10" id="KW-1133">Transmembrane helix</keyword>
<dbReference type="PANTHER" id="PTHR11003:SF152">
    <property type="entry name" value="TWIK FAMILY OF POTASSIUM CHANNELS PROTEIN 12"/>
    <property type="match status" value="1"/>
</dbReference>
<comment type="subcellular location">
    <subcellularLocation>
        <location evidence="1">Membrane</location>
        <topology evidence="1">Multi-pass membrane protein</topology>
    </subcellularLocation>
</comment>
<evidence type="ECO:0000256" key="10">
    <source>
        <dbReference type="SAM" id="Phobius"/>
    </source>
</evidence>
<dbReference type="Proteomes" id="UP001303046">
    <property type="component" value="Unassembled WGS sequence"/>
</dbReference>
<comment type="caution">
    <text evidence="12">The sequence shown here is derived from an EMBL/GenBank/DDBJ whole genome shotgun (WGS) entry which is preliminary data.</text>
</comment>
<keyword evidence="3 8" id="KW-0812">Transmembrane</keyword>
<evidence type="ECO:0000313" key="12">
    <source>
        <dbReference type="EMBL" id="KAK6758939.1"/>
    </source>
</evidence>
<feature type="transmembrane region" description="Helical" evidence="10">
    <location>
        <begin position="238"/>
        <end position="262"/>
    </location>
</feature>
<sequence length="717" mass="82779">MFQLYPRLKWIYQKLKLSTWVPFAALISYTIFGGFLFKCFEMENDQRIRERYRNRTTYAMNQVLERMLEVRCHDPELRVADKDYQIQHAKDALIWFLEYLNLTEVIVERTGDSPWTWLGSMFYAGQLYTTIGYGYPTTSTTAGRVASIFYILFGIPIFLIILKDIGRLMSKGSRKLYKRLRESRQKVAESKPIKLISQPFASMYRSKHTSAKNLNIEDVELALEQQNKVNAKLHAQNAFPIPIALAMLFLWILFSAGLFCLWEREWGYLTSVYFFFVSISTVGLGDIVFLNPDMMIFNFLLILIGLALLSMCFNLIQTALERLLDRLLEEYIEEIEKMAEIVAQDEYMEEEVGPLEFRMAGNLLALPMKKVTKQRGVLAGAKEWMAGRIANNMLATRLGPTMDSDSEEEEELQRLRDQETPALKISTVSTPRRRSGRRFSSTSSDALTIAESVRSSRPPTSLTRFKFRYGRSLFDTVRTLEKMKPNKGDFRSLLFSKFIQSDRLNRMVDDSATPAKRMVASACQTDEMPIRRRHHHHHRRREESSSYSSSSSSSTSRMVYDDESLISSAYCDLRFDYSTELAPSSRQHSSFSILKMEDEEPILPSSKFKQPIWFTPWKTPPKLYLQQLPYVSELPSPLNIVSSLKRYSSHSVLSYTPEIHAPNEELLEHIRSVCGLLPSDFDLRSNSSRSTMIDSGYDKSHYEDTQKPDQILPASPS</sequence>
<feature type="region of interest" description="Disordered" evidence="9">
    <location>
        <begin position="401"/>
        <end position="445"/>
    </location>
</feature>
<evidence type="ECO:0000259" key="11">
    <source>
        <dbReference type="Pfam" id="PF07885"/>
    </source>
</evidence>
<evidence type="ECO:0000256" key="1">
    <source>
        <dbReference type="ARBA" id="ARBA00004141"/>
    </source>
</evidence>
<gene>
    <name evidence="12" type="primary">Necator_chrV.g21062</name>
    <name evidence="12" type="ORF">RB195_016269</name>
</gene>
<dbReference type="Pfam" id="PF07885">
    <property type="entry name" value="Ion_trans_2"/>
    <property type="match status" value="2"/>
</dbReference>
<proteinExistence type="inferred from homology"/>
<evidence type="ECO:0000256" key="8">
    <source>
        <dbReference type="RuleBase" id="RU003857"/>
    </source>
</evidence>
<feature type="transmembrane region" description="Helical" evidence="10">
    <location>
        <begin position="147"/>
        <end position="165"/>
    </location>
</feature>
<dbReference type="PANTHER" id="PTHR11003">
    <property type="entry name" value="POTASSIUM CHANNEL, SUBFAMILY K"/>
    <property type="match status" value="1"/>
</dbReference>
<feature type="transmembrane region" description="Helical" evidence="10">
    <location>
        <begin position="20"/>
        <end position="40"/>
    </location>
</feature>
<reference evidence="12 13" key="1">
    <citation type="submission" date="2023-08" db="EMBL/GenBank/DDBJ databases">
        <title>A Necator americanus chromosomal reference genome.</title>
        <authorList>
            <person name="Ilik V."/>
            <person name="Petrzelkova K.J."/>
            <person name="Pardy F."/>
            <person name="Fuh T."/>
            <person name="Niatou-Singa F.S."/>
            <person name="Gouil Q."/>
            <person name="Baker L."/>
            <person name="Ritchie M.E."/>
            <person name="Jex A.R."/>
            <person name="Gazzola D."/>
            <person name="Li H."/>
            <person name="Toshio Fujiwara R."/>
            <person name="Zhan B."/>
            <person name="Aroian R.V."/>
            <person name="Pafco B."/>
            <person name="Schwarz E.M."/>
        </authorList>
    </citation>
    <scope>NUCLEOTIDE SEQUENCE [LARGE SCALE GENOMIC DNA]</scope>
    <source>
        <strain evidence="12 13">Aroian</strain>
        <tissue evidence="12">Whole animal</tissue>
    </source>
</reference>
<feature type="compositionally biased region" description="Basic and acidic residues" evidence="9">
    <location>
        <begin position="696"/>
        <end position="707"/>
    </location>
</feature>
<evidence type="ECO:0000256" key="6">
    <source>
        <dbReference type="ARBA" id="ARBA00023136"/>
    </source>
</evidence>
<name>A0ABR1E8D4_NECAM</name>
<feature type="domain" description="Potassium channel" evidence="11">
    <location>
        <begin position="247"/>
        <end position="321"/>
    </location>
</feature>